<evidence type="ECO:0000256" key="4">
    <source>
        <dbReference type="SAM" id="MobiDB-lite"/>
    </source>
</evidence>
<dbReference type="InterPro" id="IPR019808">
    <property type="entry name" value="Histidine_triad_CS"/>
</dbReference>
<dbReference type="AlphaFoldDB" id="A0AA35U2F2"/>
<keyword evidence="8" id="KW-1185">Reference proteome</keyword>
<evidence type="ECO:0000256" key="3">
    <source>
        <dbReference type="PROSITE-ProRule" id="PRU00464"/>
    </source>
</evidence>
<dbReference type="PROSITE" id="PS51084">
    <property type="entry name" value="HIT_2"/>
    <property type="match status" value="1"/>
</dbReference>
<sequence>MIGLRCRPAQLLVLLTSRHALGSLDASPRAPNVVLSRHLQTSCPTTAAAGDEGEVERARETDAARKQNPSTTQEDTIFSKILRKEVPADIIYEDEMVSNVRPLLNRSTLSFMYRFDVLFETQCMAFHDVSPVAPTHFLVIPRNPIPMLSASTDRDTQLLGHLLVVARNLAEKENLSDGYRIVMNNGRDGAQSVYHLHIHVIGGRQLSWPPGRIAMTT</sequence>
<evidence type="ECO:0000256" key="5">
    <source>
        <dbReference type="SAM" id="SignalP"/>
    </source>
</evidence>
<dbReference type="CDD" id="cd01276">
    <property type="entry name" value="PKCI_related"/>
    <property type="match status" value="1"/>
</dbReference>
<keyword evidence="5" id="KW-0732">Signal</keyword>
<dbReference type="EMBL" id="CASHTH010004491">
    <property type="protein sequence ID" value="CAI8058144.1"/>
    <property type="molecule type" value="Genomic_DNA"/>
</dbReference>
<dbReference type="Proteomes" id="UP001174909">
    <property type="component" value="Unassembled WGS sequence"/>
</dbReference>
<dbReference type="InterPro" id="IPR001310">
    <property type="entry name" value="Histidine_triad_HIT"/>
</dbReference>
<evidence type="ECO:0000313" key="7">
    <source>
        <dbReference type="EMBL" id="CAI8058144.1"/>
    </source>
</evidence>
<feature type="non-terminal residue" evidence="7">
    <location>
        <position position="217"/>
    </location>
</feature>
<reference evidence="7" key="1">
    <citation type="submission" date="2023-03" db="EMBL/GenBank/DDBJ databases">
        <authorList>
            <person name="Steffen K."/>
            <person name="Cardenas P."/>
        </authorList>
    </citation>
    <scope>NUCLEOTIDE SEQUENCE</scope>
</reference>
<evidence type="ECO:0000256" key="2">
    <source>
        <dbReference type="PIRSR" id="PIRSR601310-3"/>
    </source>
</evidence>
<dbReference type="InterPro" id="IPR036265">
    <property type="entry name" value="HIT-like_sf"/>
</dbReference>
<accession>A0AA35U2F2</accession>
<gene>
    <name evidence="7" type="ORF">GBAR_LOCUS31607</name>
</gene>
<proteinExistence type="predicted"/>
<evidence type="ECO:0000256" key="1">
    <source>
        <dbReference type="PIRSR" id="PIRSR601310-1"/>
    </source>
</evidence>
<dbReference type="InterPro" id="IPR011146">
    <property type="entry name" value="HIT-like"/>
</dbReference>
<dbReference type="PROSITE" id="PS00892">
    <property type="entry name" value="HIT_1"/>
    <property type="match status" value="1"/>
</dbReference>
<feature type="region of interest" description="Disordered" evidence="4">
    <location>
        <begin position="44"/>
        <end position="75"/>
    </location>
</feature>
<dbReference type="PANTHER" id="PTHR23089">
    <property type="entry name" value="HISTIDINE TRIAD HIT PROTEIN"/>
    <property type="match status" value="1"/>
</dbReference>
<dbReference type="Gene3D" id="3.30.428.10">
    <property type="entry name" value="HIT-like"/>
    <property type="match status" value="1"/>
</dbReference>
<evidence type="ECO:0000313" key="8">
    <source>
        <dbReference type="Proteomes" id="UP001174909"/>
    </source>
</evidence>
<dbReference type="Pfam" id="PF01230">
    <property type="entry name" value="HIT"/>
    <property type="match status" value="1"/>
</dbReference>
<name>A0AA35U2F2_GEOBA</name>
<dbReference type="SUPFAM" id="SSF54197">
    <property type="entry name" value="HIT-like"/>
    <property type="match status" value="1"/>
</dbReference>
<feature type="active site" description="Tele-AMP-histidine intermediate" evidence="1">
    <location>
        <position position="197"/>
    </location>
</feature>
<feature type="short sequence motif" description="Histidine triad motif" evidence="2 3">
    <location>
        <begin position="195"/>
        <end position="199"/>
    </location>
</feature>
<feature type="compositionally biased region" description="Basic and acidic residues" evidence="4">
    <location>
        <begin position="55"/>
        <end position="65"/>
    </location>
</feature>
<comment type="caution">
    <text evidence="7">The sequence shown here is derived from an EMBL/GenBank/DDBJ whole genome shotgun (WGS) entry which is preliminary data.</text>
</comment>
<feature type="chain" id="PRO_5041292878" evidence="5">
    <location>
        <begin position="23"/>
        <end position="217"/>
    </location>
</feature>
<feature type="signal peptide" evidence="5">
    <location>
        <begin position="1"/>
        <end position="22"/>
    </location>
</feature>
<feature type="domain" description="HIT" evidence="6">
    <location>
        <begin position="124"/>
        <end position="215"/>
    </location>
</feature>
<evidence type="ECO:0000259" key="6">
    <source>
        <dbReference type="PROSITE" id="PS51084"/>
    </source>
</evidence>
<protein>
    <submittedName>
        <fullName evidence="7">Histidine triad nucleotide-binding protein 2, mitochondrial</fullName>
    </submittedName>
</protein>
<dbReference type="GO" id="GO:0003824">
    <property type="term" value="F:catalytic activity"/>
    <property type="evidence" value="ECO:0007669"/>
    <property type="project" value="InterPro"/>
</dbReference>
<organism evidence="7 8">
    <name type="scientific">Geodia barretti</name>
    <name type="common">Barrett's horny sponge</name>
    <dbReference type="NCBI Taxonomy" id="519541"/>
    <lineage>
        <taxon>Eukaryota</taxon>
        <taxon>Metazoa</taxon>
        <taxon>Porifera</taxon>
        <taxon>Demospongiae</taxon>
        <taxon>Heteroscleromorpha</taxon>
        <taxon>Tetractinellida</taxon>
        <taxon>Astrophorina</taxon>
        <taxon>Geodiidae</taxon>
        <taxon>Geodia</taxon>
    </lineage>
</organism>